<dbReference type="Gene3D" id="2.60.40.10">
    <property type="entry name" value="Immunoglobulins"/>
    <property type="match status" value="3"/>
</dbReference>
<accession>A0ABD6D5C1</accession>
<evidence type="ECO:0000259" key="3">
    <source>
        <dbReference type="Pfam" id="PF07581"/>
    </source>
</evidence>
<reference evidence="4 5" key="1">
    <citation type="journal article" date="2019" name="Int. J. Syst. Evol. Microbiol.">
        <title>The Global Catalogue of Microorganisms (GCM) 10K type strain sequencing project: providing services to taxonomists for standard genome sequencing and annotation.</title>
        <authorList>
            <consortium name="The Broad Institute Genomics Platform"/>
            <consortium name="The Broad Institute Genome Sequencing Center for Infectious Disease"/>
            <person name="Wu L."/>
            <person name="Ma J."/>
        </authorList>
    </citation>
    <scope>NUCLEOTIDE SEQUENCE [LARGE SCALE GENOMIC DNA]</scope>
    <source>
        <strain evidence="4 5">CGMCC 1.10593</strain>
    </source>
</reference>
<organism evidence="4 5">
    <name type="scientific">Halohasta litorea</name>
    <dbReference type="NCBI Taxonomy" id="869891"/>
    <lineage>
        <taxon>Archaea</taxon>
        <taxon>Methanobacteriati</taxon>
        <taxon>Methanobacteriota</taxon>
        <taxon>Stenosarchaea group</taxon>
        <taxon>Halobacteria</taxon>
        <taxon>Halobacteriales</taxon>
        <taxon>Haloferacaceae</taxon>
        <taxon>Halohasta</taxon>
    </lineage>
</organism>
<feature type="compositionally biased region" description="Low complexity" evidence="1">
    <location>
        <begin position="1076"/>
        <end position="1086"/>
    </location>
</feature>
<dbReference type="Proteomes" id="UP001597052">
    <property type="component" value="Unassembled WGS sequence"/>
</dbReference>
<dbReference type="Pfam" id="PF07581">
    <property type="entry name" value="Glug"/>
    <property type="match status" value="2"/>
</dbReference>
<proteinExistence type="predicted"/>
<evidence type="ECO:0000256" key="2">
    <source>
        <dbReference type="SAM" id="Phobius"/>
    </source>
</evidence>
<evidence type="ECO:0000313" key="5">
    <source>
        <dbReference type="Proteomes" id="UP001597052"/>
    </source>
</evidence>
<dbReference type="SUPFAM" id="SSF49373">
    <property type="entry name" value="Invasin/intimin cell-adhesion fragments"/>
    <property type="match status" value="2"/>
</dbReference>
<dbReference type="EMBL" id="JBHUDM010000001">
    <property type="protein sequence ID" value="MFD1641201.1"/>
    <property type="molecule type" value="Genomic_DNA"/>
</dbReference>
<evidence type="ECO:0000313" key="4">
    <source>
        <dbReference type="EMBL" id="MFD1641201.1"/>
    </source>
</evidence>
<feature type="compositionally biased region" description="Polar residues" evidence="1">
    <location>
        <begin position="1106"/>
        <end position="1115"/>
    </location>
</feature>
<name>A0ABD6D5C1_9EURY</name>
<dbReference type="Gene3D" id="2.160.20.110">
    <property type="match status" value="1"/>
</dbReference>
<sequence length="1319" mass="134898">MKRLRLATILVVVSVAVLSTGLVGTAAAQTEISNWTDLQGMQDDPTGDYVLANDLDENTDGYETVVGNGGFETIAPVNADVGYDYFKATFDGQKHTISGLKIDSSGGFSGLFGRTSGSEVKNVVFEGVNVINGDPDRATGGVIGYNDGVVRNVSVSGSVEGGGHTGGIVGENAGTIEDSYATATVTSRSTEYEYAGGLVGQNTGTVEDSYAASDVSGGNDAGGVVGFNSGGEVRTSYWDTSLTSGSSGGTGLSTEEMTGADAPENMGGFAFTDRWHATDSYPVFAWQNTDPYFGVTIENTNSPVEIGDTLTATASVTNWGADGSGTVTLTDTGFENVQRDSTTISPASGVSEDVDLSWTTDSQNNGNGDITVSSGDDEATATVRVIDPVLSLDIDETMPVDPVDGGSANEITLTATYEDAGTGAPIEGEPVSFSAVRASGSLENRDGSTDGNGEATATYVVGDGDWVQPVELSVVLDDDNSVSRAVAFDVGEPEFAINMVADQSEIQPSGEATVTATVTYEAPFAAGNEQEGETVDFSAGTAEGSLGLTDDTNADGTATTTYTSSERDFGDTVTIMGEVDDVTDTAAVDVLDSVVIEATGSTTTAGDSGELDVTATDGTGALLEGVTIEVTDDGGLDGISTGETNQTNASGVATFSFTDEQSRDATLGFAWGEDTGVEATATVRVDPADPAAVVVSSQPDDATAGEPVSNETSGTLVVDIRDAYDNVVDDATDEVTLDIETGDGTLGGDTTVSATDGVTTFSDLSIETADDYTLTAAAGGLTEDRSRSFTVSAAAADSFAVDAPDSIIAGDSFVLTVNATDEFGNPASGQDLAGFELDSAFDGIVYSSAVELNETGENETRVAARSVTTVNESHTLTASADALGDESIDIRVDPAAVDSLTAPNVTGTAGLPGTLTVNASDAFGNSLADEGINVTDSGGLGRLVAGNTNRTNETGDAAFEFLENTSGTYSVDLVAVGNTTVTTTANVTIEQAAVDSLSASLAEDSLTTGESTTFTANASFINGTTLDRTETANLTSNDSSVASVDANGTVRAESAGRTELKAELGGKNDTVAVSVSNPPRANPARSSSRRTASRTDDAVDIETNDDGSVSATLSASADEPASIDLGAAVSDESGTRYGRVDLTFSEDTEITFEARPTSRDGLPDGTPTLGDTEDGRTDDNGDTSGEPGRAISYVEFTAASDGVDASDRISAATIEFEVSSDTLDDRDLDVDDVALNRYDEDASEWTELDTEVVSDGDEAVTYESTTPGFSVFAVGERVAETATDEPTESTETADNTPGFGLFTAVVALLGVALLVGRRV</sequence>
<comment type="caution">
    <text evidence="4">The sequence shown here is derived from an EMBL/GenBank/DDBJ whole genome shotgun (WGS) entry which is preliminary data.</text>
</comment>
<feature type="transmembrane region" description="Helical" evidence="2">
    <location>
        <begin position="1298"/>
        <end position="1316"/>
    </location>
</feature>
<dbReference type="RefSeq" id="WP_256394903.1">
    <property type="nucleotide sequence ID" value="NZ_JANHDJ010000001.1"/>
</dbReference>
<evidence type="ECO:0000256" key="1">
    <source>
        <dbReference type="SAM" id="MobiDB-lite"/>
    </source>
</evidence>
<feature type="region of interest" description="Disordered" evidence="1">
    <location>
        <begin position="1148"/>
        <end position="1188"/>
    </location>
</feature>
<keyword evidence="2" id="KW-0812">Transmembrane</keyword>
<gene>
    <name evidence="4" type="ORF">ACFSBW_04840</name>
</gene>
<keyword evidence="5" id="KW-1185">Reference proteome</keyword>
<protein>
    <submittedName>
        <fullName evidence="4">PGF-pre-PGF domain-containing protein</fullName>
    </submittedName>
</protein>
<keyword evidence="2" id="KW-1133">Transmembrane helix</keyword>
<feature type="domain" description="GLUG" evidence="3">
    <location>
        <begin position="193"/>
        <end position="216"/>
    </location>
</feature>
<dbReference type="Gene3D" id="2.60.40.1080">
    <property type="match status" value="1"/>
</dbReference>
<dbReference type="InterPro" id="IPR011493">
    <property type="entry name" value="GLUG"/>
</dbReference>
<feature type="domain" description="GLUG" evidence="3">
    <location>
        <begin position="161"/>
        <end position="186"/>
    </location>
</feature>
<dbReference type="InterPro" id="IPR008964">
    <property type="entry name" value="Invasin/intimin_cell_adhesion"/>
</dbReference>
<keyword evidence="2" id="KW-0472">Membrane</keyword>
<feature type="region of interest" description="Disordered" evidence="1">
    <location>
        <begin position="1070"/>
        <end position="1115"/>
    </location>
</feature>
<dbReference type="InterPro" id="IPR026453">
    <property type="entry name" value="PGF_pre_PGF"/>
</dbReference>
<dbReference type="InterPro" id="IPR013783">
    <property type="entry name" value="Ig-like_fold"/>
</dbReference>
<dbReference type="NCBIfam" id="TIGR04213">
    <property type="entry name" value="PGF_pre_PGF"/>
    <property type="match status" value="1"/>
</dbReference>